<evidence type="ECO:0000256" key="5">
    <source>
        <dbReference type="ARBA" id="ARBA00022989"/>
    </source>
</evidence>
<dbReference type="CDD" id="cd06261">
    <property type="entry name" value="TM_PBP2"/>
    <property type="match status" value="1"/>
</dbReference>
<evidence type="ECO:0000313" key="10">
    <source>
        <dbReference type="Proteomes" id="UP001143372"/>
    </source>
</evidence>
<evidence type="ECO:0000259" key="8">
    <source>
        <dbReference type="PROSITE" id="PS50928"/>
    </source>
</evidence>
<dbReference type="InterPro" id="IPR035906">
    <property type="entry name" value="MetI-like_sf"/>
</dbReference>
<evidence type="ECO:0000256" key="3">
    <source>
        <dbReference type="ARBA" id="ARBA00022475"/>
    </source>
</evidence>
<feature type="transmembrane region" description="Helical" evidence="7">
    <location>
        <begin position="265"/>
        <end position="289"/>
    </location>
</feature>
<evidence type="ECO:0000256" key="1">
    <source>
        <dbReference type="ARBA" id="ARBA00004651"/>
    </source>
</evidence>
<keyword evidence="10" id="KW-1185">Reference proteome</keyword>
<organism evidence="9 10">
    <name type="scientific">Hansschlegelia plantiphila</name>
    <dbReference type="NCBI Taxonomy" id="374655"/>
    <lineage>
        <taxon>Bacteria</taxon>
        <taxon>Pseudomonadati</taxon>
        <taxon>Pseudomonadota</taxon>
        <taxon>Alphaproteobacteria</taxon>
        <taxon>Hyphomicrobiales</taxon>
        <taxon>Methylopilaceae</taxon>
        <taxon>Hansschlegelia</taxon>
    </lineage>
</organism>
<keyword evidence="3" id="KW-1003">Cell membrane</keyword>
<gene>
    <name evidence="9" type="ORF">GCM10008179_33050</name>
</gene>
<feature type="transmembrane region" description="Helical" evidence="7">
    <location>
        <begin position="145"/>
        <end position="168"/>
    </location>
</feature>
<dbReference type="SUPFAM" id="SSF161098">
    <property type="entry name" value="MetI-like"/>
    <property type="match status" value="1"/>
</dbReference>
<keyword evidence="5 7" id="KW-1133">Transmembrane helix</keyword>
<evidence type="ECO:0000256" key="6">
    <source>
        <dbReference type="ARBA" id="ARBA00023136"/>
    </source>
</evidence>
<accession>A0A9W6J3I6</accession>
<sequence length="334" mass="36525">MKADVAVPRPIARPRLFSARFFAVGRSPTPRARTMLGVLSFVLPLALWSAVSYAPFLWHPLVEITDPGDVAYYSKGMRAPADAFAEEVEGMTASGQAPPQGIPANPVYLPAPHEVALALWAAATPAADAREEFRLSSSLWHSIQIIFWAFLISSAIGVPLGILCGSYSAIGRLTEPFVEFFRYLPAPAFGALCVAVLGIYDGPKIAIVVIGTFFQQVLIIAGTTRRADYALLEAAQTLGARNLRLVRNVVVPAVLPDLYNDQRILLGWAWTYLIVAELVGTSSGITFFITQQARYQHFENVYAAIFILGIVGFGSDLLLARLGRWLFPWRRTTA</sequence>
<dbReference type="InterPro" id="IPR000515">
    <property type="entry name" value="MetI-like"/>
</dbReference>
<protein>
    <recommendedName>
        <fullName evidence="8">ABC transmembrane type-1 domain-containing protein</fullName>
    </recommendedName>
</protein>
<dbReference type="Gene3D" id="1.10.3720.10">
    <property type="entry name" value="MetI-like"/>
    <property type="match status" value="1"/>
</dbReference>
<reference evidence="9" key="2">
    <citation type="submission" date="2023-01" db="EMBL/GenBank/DDBJ databases">
        <authorList>
            <person name="Sun Q."/>
            <person name="Evtushenko L."/>
        </authorList>
    </citation>
    <scope>NUCLEOTIDE SEQUENCE</scope>
    <source>
        <strain evidence="9">VKM B-2347</strain>
    </source>
</reference>
<dbReference type="Pfam" id="PF00528">
    <property type="entry name" value="BPD_transp_1"/>
    <property type="match status" value="1"/>
</dbReference>
<keyword evidence="4 7" id="KW-0812">Transmembrane</keyword>
<dbReference type="PROSITE" id="PS50928">
    <property type="entry name" value="ABC_TM1"/>
    <property type="match status" value="1"/>
</dbReference>
<proteinExistence type="inferred from homology"/>
<keyword evidence="6 7" id="KW-0472">Membrane</keyword>
<comment type="subcellular location">
    <subcellularLocation>
        <location evidence="1 7">Cell membrane</location>
        <topology evidence="1 7">Multi-pass membrane protein</topology>
    </subcellularLocation>
</comment>
<dbReference type="RefSeq" id="WP_271169892.1">
    <property type="nucleotide sequence ID" value="NZ_BSFI01000023.1"/>
</dbReference>
<dbReference type="GO" id="GO:0055085">
    <property type="term" value="P:transmembrane transport"/>
    <property type="evidence" value="ECO:0007669"/>
    <property type="project" value="InterPro"/>
</dbReference>
<feature type="transmembrane region" description="Helical" evidence="7">
    <location>
        <begin position="180"/>
        <end position="199"/>
    </location>
</feature>
<evidence type="ECO:0000313" key="9">
    <source>
        <dbReference type="EMBL" id="GLK69667.1"/>
    </source>
</evidence>
<reference evidence="9" key="1">
    <citation type="journal article" date="2014" name="Int. J. Syst. Evol. Microbiol.">
        <title>Complete genome sequence of Corynebacterium casei LMG S-19264T (=DSM 44701T), isolated from a smear-ripened cheese.</title>
        <authorList>
            <consortium name="US DOE Joint Genome Institute (JGI-PGF)"/>
            <person name="Walter F."/>
            <person name="Albersmeier A."/>
            <person name="Kalinowski J."/>
            <person name="Ruckert C."/>
        </authorList>
    </citation>
    <scope>NUCLEOTIDE SEQUENCE</scope>
    <source>
        <strain evidence="9">VKM B-2347</strain>
    </source>
</reference>
<dbReference type="Proteomes" id="UP001143372">
    <property type="component" value="Unassembled WGS sequence"/>
</dbReference>
<dbReference type="PANTHER" id="PTHR30151:SF0">
    <property type="entry name" value="ABC TRANSPORTER PERMEASE PROTEIN MJ0413-RELATED"/>
    <property type="match status" value="1"/>
</dbReference>
<dbReference type="EMBL" id="BSFI01000023">
    <property type="protein sequence ID" value="GLK69667.1"/>
    <property type="molecule type" value="Genomic_DNA"/>
</dbReference>
<evidence type="ECO:0000256" key="7">
    <source>
        <dbReference type="RuleBase" id="RU363032"/>
    </source>
</evidence>
<feature type="transmembrane region" description="Helical" evidence="7">
    <location>
        <begin position="205"/>
        <end position="223"/>
    </location>
</feature>
<dbReference type="GO" id="GO:0005886">
    <property type="term" value="C:plasma membrane"/>
    <property type="evidence" value="ECO:0007669"/>
    <property type="project" value="UniProtKB-SubCell"/>
</dbReference>
<name>A0A9W6J3I6_9HYPH</name>
<dbReference type="PANTHER" id="PTHR30151">
    <property type="entry name" value="ALKANE SULFONATE ABC TRANSPORTER-RELATED, MEMBRANE SUBUNIT"/>
    <property type="match status" value="1"/>
</dbReference>
<evidence type="ECO:0000256" key="2">
    <source>
        <dbReference type="ARBA" id="ARBA00022448"/>
    </source>
</evidence>
<comment type="similarity">
    <text evidence="7">Belongs to the binding-protein-dependent transport system permease family.</text>
</comment>
<comment type="caution">
    <text evidence="9">The sequence shown here is derived from an EMBL/GenBank/DDBJ whole genome shotgun (WGS) entry which is preliminary data.</text>
</comment>
<feature type="domain" description="ABC transmembrane type-1" evidence="8">
    <location>
        <begin position="139"/>
        <end position="319"/>
    </location>
</feature>
<keyword evidence="2 7" id="KW-0813">Transport</keyword>
<feature type="transmembrane region" description="Helical" evidence="7">
    <location>
        <begin position="36"/>
        <end position="58"/>
    </location>
</feature>
<feature type="transmembrane region" description="Helical" evidence="7">
    <location>
        <begin position="301"/>
        <end position="322"/>
    </location>
</feature>
<dbReference type="AlphaFoldDB" id="A0A9W6J3I6"/>
<evidence type="ECO:0000256" key="4">
    <source>
        <dbReference type="ARBA" id="ARBA00022692"/>
    </source>
</evidence>